<evidence type="ECO:0000313" key="2">
    <source>
        <dbReference type="EMBL" id="KAJ9151548.1"/>
    </source>
</evidence>
<reference evidence="2" key="1">
    <citation type="submission" date="2022-07" db="EMBL/GenBank/DDBJ databases">
        <title>Fungi with potential for degradation of polypropylene.</title>
        <authorList>
            <person name="Gostincar C."/>
        </authorList>
    </citation>
    <scope>NUCLEOTIDE SEQUENCE</scope>
    <source>
        <strain evidence="2">EXF-13287</strain>
    </source>
</reference>
<protein>
    <submittedName>
        <fullName evidence="2">Uncharacterized protein</fullName>
    </submittedName>
</protein>
<accession>A0AA38VXF5</accession>
<proteinExistence type="predicted"/>
<sequence length="302" mass="34304">MCPTNSKHTLCYHATADLAHLFPPATPTQPPPLQIFCRQVVVATISQLTAVVPTINPDTLGPTLRSVRPGRVTPNLLYSCRLWESMYHNGPDLFKATCMCYIGGVEEWVNKLVQAGMLRRRRMTGPGVRLHAEEWEWDRVVVEEWRRDEAVLGRWVWENIWREERARAILTLLPRVPLGAQFGFASLSTRDTELVDELKVLRPDWSACLLPGPSTGGSRQQPGVDRQPAGQQEVPGTRRLETRAKVELSEHISRKAFRHMKKAHKYSGLLDECARVQAKANIFDRMGQHLVEEDDEEAERDG</sequence>
<dbReference type="Proteomes" id="UP001174691">
    <property type="component" value="Unassembled WGS sequence"/>
</dbReference>
<comment type="caution">
    <text evidence="2">The sequence shown here is derived from an EMBL/GenBank/DDBJ whole genome shotgun (WGS) entry which is preliminary data.</text>
</comment>
<dbReference type="EMBL" id="JANBVN010000063">
    <property type="protein sequence ID" value="KAJ9151548.1"/>
    <property type="molecule type" value="Genomic_DNA"/>
</dbReference>
<evidence type="ECO:0000313" key="3">
    <source>
        <dbReference type="Proteomes" id="UP001174691"/>
    </source>
</evidence>
<organism evidence="2 3">
    <name type="scientific">Coniochaeta hoffmannii</name>
    <dbReference type="NCBI Taxonomy" id="91930"/>
    <lineage>
        <taxon>Eukaryota</taxon>
        <taxon>Fungi</taxon>
        <taxon>Dikarya</taxon>
        <taxon>Ascomycota</taxon>
        <taxon>Pezizomycotina</taxon>
        <taxon>Sordariomycetes</taxon>
        <taxon>Sordariomycetidae</taxon>
        <taxon>Coniochaetales</taxon>
        <taxon>Coniochaetaceae</taxon>
        <taxon>Coniochaeta</taxon>
    </lineage>
</organism>
<dbReference type="AlphaFoldDB" id="A0AA38VXF5"/>
<keyword evidence="3" id="KW-1185">Reference proteome</keyword>
<feature type="region of interest" description="Disordered" evidence="1">
    <location>
        <begin position="211"/>
        <end position="235"/>
    </location>
</feature>
<evidence type="ECO:0000256" key="1">
    <source>
        <dbReference type="SAM" id="MobiDB-lite"/>
    </source>
</evidence>
<gene>
    <name evidence="2" type="ORF">NKR19_g4858</name>
</gene>
<name>A0AA38VXF5_9PEZI</name>